<dbReference type="EMBL" id="CM042011">
    <property type="protein sequence ID" value="KAI3763839.1"/>
    <property type="molecule type" value="Genomic_DNA"/>
</dbReference>
<comment type="caution">
    <text evidence="1">The sequence shown here is derived from an EMBL/GenBank/DDBJ whole genome shotgun (WGS) entry which is preliminary data.</text>
</comment>
<evidence type="ECO:0000313" key="2">
    <source>
        <dbReference type="Proteomes" id="UP001055811"/>
    </source>
</evidence>
<name>A0ACB9EXR6_CICIN</name>
<evidence type="ECO:0000313" key="1">
    <source>
        <dbReference type="EMBL" id="KAI3763839.1"/>
    </source>
</evidence>
<reference evidence="2" key="1">
    <citation type="journal article" date="2022" name="Mol. Ecol. Resour.">
        <title>The genomes of chicory, endive, great burdock and yacon provide insights into Asteraceae palaeo-polyploidization history and plant inulin production.</title>
        <authorList>
            <person name="Fan W."/>
            <person name="Wang S."/>
            <person name="Wang H."/>
            <person name="Wang A."/>
            <person name="Jiang F."/>
            <person name="Liu H."/>
            <person name="Zhao H."/>
            <person name="Xu D."/>
            <person name="Zhang Y."/>
        </authorList>
    </citation>
    <scope>NUCLEOTIDE SEQUENCE [LARGE SCALE GENOMIC DNA]</scope>
    <source>
        <strain evidence="2">cv. Punajuju</strain>
    </source>
</reference>
<sequence length="418" mass="46224">MVVVFNKELLSWYLITLKLKKNLDTEIPSSSRSIDFPDEQNQQPPEALHIEINGGSENLKQGPKSLESEWMISIREKLKLLKKTTSPELGESSASIKFLSIFSNVVIKMLSSISIPSKNSKKGYPRCLKLFGVRITDGSIRKSASMGNLSHCNDPEAAPSSMDFPEAAPTWIRPETLRIITPPVTDTSLWISLPGRLQAVKGKKGVPWTEEEHRMFLLGLQKLGKGDWRGIARNYVITHESIFLPKEYTMASPRLVNEVVTYDFNLDVGFLKSDSVCCVAADDQDLALALQLSVQEGAKDRSGQADMRRLLADQSFVSSIVASNPYSGLSGFILSTTRFLPHFSFPPLASPSPTNLPRFHVDYFTRSKIAATLTSQIPESKPSTNTNVRFTAIVVVKIAGAWSGVLEALPPSPSHHRL</sequence>
<organism evidence="1 2">
    <name type="scientific">Cichorium intybus</name>
    <name type="common">Chicory</name>
    <dbReference type="NCBI Taxonomy" id="13427"/>
    <lineage>
        <taxon>Eukaryota</taxon>
        <taxon>Viridiplantae</taxon>
        <taxon>Streptophyta</taxon>
        <taxon>Embryophyta</taxon>
        <taxon>Tracheophyta</taxon>
        <taxon>Spermatophyta</taxon>
        <taxon>Magnoliopsida</taxon>
        <taxon>eudicotyledons</taxon>
        <taxon>Gunneridae</taxon>
        <taxon>Pentapetalae</taxon>
        <taxon>asterids</taxon>
        <taxon>campanulids</taxon>
        <taxon>Asterales</taxon>
        <taxon>Asteraceae</taxon>
        <taxon>Cichorioideae</taxon>
        <taxon>Cichorieae</taxon>
        <taxon>Cichoriinae</taxon>
        <taxon>Cichorium</taxon>
    </lineage>
</organism>
<keyword evidence="2" id="KW-1185">Reference proteome</keyword>
<reference evidence="1 2" key="2">
    <citation type="journal article" date="2022" name="Mol. Ecol. Resour.">
        <title>The genomes of chicory, endive, great burdock and yacon provide insights into Asteraceae paleo-polyploidization history and plant inulin production.</title>
        <authorList>
            <person name="Fan W."/>
            <person name="Wang S."/>
            <person name="Wang H."/>
            <person name="Wang A."/>
            <person name="Jiang F."/>
            <person name="Liu H."/>
            <person name="Zhao H."/>
            <person name="Xu D."/>
            <person name="Zhang Y."/>
        </authorList>
    </citation>
    <scope>NUCLEOTIDE SEQUENCE [LARGE SCALE GENOMIC DNA]</scope>
    <source>
        <strain evidence="2">cv. Punajuju</strain>
        <tissue evidence="1">Leaves</tissue>
    </source>
</reference>
<gene>
    <name evidence="1" type="ORF">L2E82_13836</name>
</gene>
<protein>
    <submittedName>
        <fullName evidence="1">Uncharacterized protein</fullName>
    </submittedName>
</protein>
<accession>A0ACB9EXR6</accession>
<proteinExistence type="predicted"/>
<dbReference type="Proteomes" id="UP001055811">
    <property type="component" value="Linkage Group LG03"/>
</dbReference>